<sequence length="289" mass="29922">MQPEDIDKLFRDQLQHHAPTPPAYLWNQLEEEIRPAKKRPAMWLYAAAAMIALLIVAGGGWLLRPSGTEPAAGTLASTTGSAPQSNPVTGEEKSAAKKSAGPQATADPAFPSSRLEDPTNPSAVAAAPVPTPASAEQATSARTSQPASRPAATVNRLVAQAAAKPTPATGPAPVPAQAVAQVASAAVSVQPEHRSAPEVAATPTPTPVSPAPTGAIEVEVHRGTEAPVVVAAADAQPRYESDSHLKNLFHKAKTAVKDGRVKLPKVELPETVTVQVNVFNHSATKVIQL</sequence>
<organism evidence="3 4">
    <name type="scientific">Hymenobacter aquaticus</name>
    <dbReference type="NCBI Taxonomy" id="1867101"/>
    <lineage>
        <taxon>Bacteria</taxon>
        <taxon>Pseudomonadati</taxon>
        <taxon>Bacteroidota</taxon>
        <taxon>Cytophagia</taxon>
        <taxon>Cytophagales</taxon>
        <taxon>Hymenobacteraceae</taxon>
        <taxon>Hymenobacter</taxon>
    </lineage>
</organism>
<feature type="compositionally biased region" description="Low complexity" evidence="1">
    <location>
        <begin position="71"/>
        <end position="82"/>
    </location>
</feature>
<feature type="compositionally biased region" description="Low complexity" evidence="1">
    <location>
        <begin position="118"/>
        <end position="135"/>
    </location>
</feature>
<dbReference type="EMBL" id="SRLC01000001">
    <property type="protein sequence ID" value="TGE24314.1"/>
    <property type="molecule type" value="Genomic_DNA"/>
</dbReference>
<keyword evidence="4" id="KW-1185">Reference proteome</keyword>
<comment type="caution">
    <text evidence="3">The sequence shown here is derived from an EMBL/GenBank/DDBJ whole genome shotgun (WGS) entry which is preliminary data.</text>
</comment>
<feature type="region of interest" description="Disordered" evidence="1">
    <location>
        <begin position="71"/>
        <end position="152"/>
    </location>
</feature>
<protein>
    <submittedName>
        <fullName evidence="3">Uncharacterized protein</fullName>
    </submittedName>
</protein>
<proteinExistence type="predicted"/>
<evidence type="ECO:0000313" key="4">
    <source>
        <dbReference type="Proteomes" id="UP000297549"/>
    </source>
</evidence>
<dbReference type="OrthoDB" id="849204at2"/>
<dbReference type="RefSeq" id="WP_135461772.1">
    <property type="nucleotide sequence ID" value="NZ_SRLC01000001.1"/>
</dbReference>
<name>A0A4Z0Q3Z4_9BACT</name>
<keyword evidence="2" id="KW-0812">Transmembrane</keyword>
<accession>A0A4Z0Q3Z4</accession>
<feature type="compositionally biased region" description="Polar residues" evidence="1">
    <location>
        <begin position="136"/>
        <end position="147"/>
    </location>
</feature>
<evidence type="ECO:0000256" key="2">
    <source>
        <dbReference type="SAM" id="Phobius"/>
    </source>
</evidence>
<gene>
    <name evidence="3" type="ORF">E5K00_03615</name>
</gene>
<dbReference type="AlphaFoldDB" id="A0A4Z0Q3Z4"/>
<reference evidence="3 4" key="1">
    <citation type="submission" date="2019-04" db="EMBL/GenBank/DDBJ databases">
        <authorList>
            <person name="Feng G."/>
            <person name="Zhang J."/>
            <person name="Zhu H."/>
        </authorList>
    </citation>
    <scope>NUCLEOTIDE SEQUENCE [LARGE SCALE GENOMIC DNA]</scope>
    <source>
        <strain evidence="3 4">JCM 31653</strain>
    </source>
</reference>
<evidence type="ECO:0000313" key="3">
    <source>
        <dbReference type="EMBL" id="TGE24314.1"/>
    </source>
</evidence>
<evidence type="ECO:0000256" key="1">
    <source>
        <dbReference type="SAM" id="MobiDB-lite"/>
    </source>
</evidence>
<feature type="transmembrane region" description="Helical" evidence="2">
    <location>
        <begin position="43"/>
        <end position="63"/>
    </location>
</feature>
<dbReference type="Proteomes" id="UP000297549">
    <property type="component" value="Unassembled WGS sequence"/>
</dbReference>
<keyword evidence="2" id="KW-1133">Transmembrane helix</keyword>
<keyword evidence="2" id="KW-0472">Membrane</keyword>